<dbReference type="Proteomes" id="UP001217476">
    <property type="component" value="Chromosome"/>
</dbReference>
<proteinExistence type="predicted"/>
<sequence>MTQQYDLDDRLRQSARKLREWNWLAAISTRRAEAVVILRDEARFLIQLGLQHPTEARRIGRLIVAYRRLIEALDRMTQPEGADVA</sequence>
<protein>
    <submittedName>
        <fullName evidence="1">Uncharacterized protein</fullName>
    </submittedName>
</protein>
<reference evidence="1" key="1">
    <citation type="submission" date="2023-03" db="EMBL/GenBank/DDBJ databases">
        <title>Andean soil-derived lignocellulolytic bacterial consortium as a source of novel taxa and putative plastic-active enzymes.</title>
        <authorList>
            <person name="Diaz-Garcia L."/>
            <person name="Chuvochina M."/>
            <person name="Feuerriegel G."/>
            <person name="Bunk B."/>
            <person name="Sproer C."/>
            <person name="Streit W.R."/>
            <person name="Rodriguez L.M."/>
            <person name="Overmann J."/>
            <person name="Jimenez D.J."/>
        </authorList>
    </citation>
    <scope>NUCLEOTIDE SEQUENCE</scope>
    <source>
        <strain evidence="1">MAG 4196</strain>
    </source>
</reference>
<evidence type="ECO:0000313" key="1">
    <source>
        <dbReference type="EMBL" id="WEK05718.1"/>
    </source>
</evidence>
<dbReference type="EMBL" id="CP119312">
    <property type="protein sequence ID" value="WEK05718.1"/>
    <property type="molecule type" value="Genomic_DNA"/>
</dbReference>
<evidence type="ECO:0000313" key="2">
    <source>
        <dbReference type="Proteomes" id="UP001217476"/>
    </source>
</evidence>
<name>A0AAJ5VY88_9HYPH</name>
<accession>A0AAJ5VY88</accession>
<dbReference type="AlphaFoldDB" id="A0AAJ5VY88"/>
<gene>
    <name evidence="1" type="ORF">P0Y65_05545</name>
</gene>
<organism evidence="1 2">
    <name type="scientific">Candidatus Devosia phytovorans</name>
    <dbReference type="NCBI Taxonomy" id="3121372"/>
    <lineage>
        <taxon>Bacteria</taxon>
        <taxon>Pseudomonadati</taxon>
        <taxon>Pseudomonadota</taxon>
        <taxon>Alphaproteobacteria</taxon>
        <taxon>Hyphomicrobiales</taxon>
        <taxon>Devosiaceae</taxon>
        <taxon>Devosia</taxon>
    </lineage>
</organism>